<accession>A0A1B6PF69</accession>
<feature type="compositionally biased region" description="Polar residues" evidence="1">
    <location>
        <begin position="18"/>
        <end position="27"/>
    </location>
</feature>
<dbReference type="eggNOG" id="ENOG502R54I">
    <property type="taxonomic scope" value="Eukaryota"/>
</dbReference>
<evidence type="ECO:0000256" key="1">
    <source>
        <dbReference type="SAM" id="MobiDB-lite"/>
    </source>
</evidence>
<protein>
    <submittedName>
        <fullName evidence="2">Uncharacterized protein</fullName>
    </submittedName>
</protein>
<dbReference type="OMA" id="WELLHVC"/>
<feature type="region of interest" description="Disordered" evidence="1">
    <location>
        <begin position="1"/>
        <end position="64"/>
    </location>
</feature>
<keyword evidence="3" id="KW-1185">Reference proteome</keyword>
<evidence type="ECO:0000313" key="2">
    <source>
        <dbReference type="EMBL" id="KXG24267.1"/>
    </source>
</evidence>
<evidence type="ECO:0000313" key="3">
    <source>
        <dbReference type="Proteomes" id="UP000000768"/>
    </source>
</evidence>
<feature type="compositionally biased region" description="Basic residues" evidence="1">
    <location>
        <begin position="1"/>
        <end position="12"/>
    </location>
</feature>
<reference evidence="2 3" key="1">
    <citation type="journal article" date="2009" name="Nature">
        <title>The Sorghum bicolor genome and the diversification of grasses.</title>
        <authorList>
            <person name="Paterson A.H."/>
            <person name="Bowers J.E."/>
            <person name="Bruggmann R."/>
            <person name="Dubchak I."/>
            <person name="Grimwood J."/>
            <person name="Gundlach H."/>
            <person name="Haberer G."/>
            <person name="Hellsten U."/>
            <person name="Mitros T."/>
            <person name="Poliakov A."/>
            <person name="Schmutz J."/>
            <person name="Spannagl M."/>
            <person name="Tang H."/>
            <person name="Wang X."/>
            <person name="Wicker T."/>
            <person name="Bharti A.K."/>
            <person name="Chapman J."/>
            <person name="Feltus F.A."/>
            <person name="Gowik U."/>
            <person name="Grigoriev I.V."/>
            <person name="Lyons E."/>
            <person name="Maher C.A."/>
            <person name="Martis M."/>
            <person name="Narechania A."/>
            <person name="Otillar R.P."/>
            <person name="Penning B.W."/>
            <person name="Salamov A.A."/>
            <person name="Wang Y."/>
            <person name="Zhang L."/>
            <person name="Carpita N.C."/>
            <person name="Freeling M."/>
            <person name="Gingle A.R."/>
            <person name="Hash C.T."/>
            <person name="Keller B."/>
            <person name="Klein P."/>
            <person name="Kresovich S."/>
            <person name="McCann M.C."/>
            <person name="Ming R."/>
            <person name="Peterson D.G."/>
            <person name="Mehboob-ur-Rahman"/>
            <person name="Ware D."/>
            <person name="Westhoff P."/>
            <person name="Mayer K.F."/>
            <person name="Messing J."/>
            <person name="Rokhsar D.S."/>
        </authorList>
    </citation>
    <scope>NUCLEOTIDE SEQUENCE [LARGE SCALE GENOMIC DNA]</scope>
    <source>
        <strain evidence="3">cv. BTx623</strain>
    </source>
</reference>
<gene>
    <name evidence="2" type="ORF">SORBI_3007G017000</name>
</gene>
<sequence>MVSSIRHSRNSRVKGSASRVSNSSDGASQRARSDAPSQSLNATEPIRSVQSAKQRGRKQGCLTKLKMPVRGRKVDLEPLGDTQFTYAGYRGYKYSTQVGVILKREYPGLVDDKDQNGVVLNTRPALEWADYFLTPKDKTGQTAGDRVLSEFWRLFQVRREVQQEADRVLENYVRKKVKDIFF</sequence>
<proteinExistence type="predicted"/>
<dbReference type="Proteomes" id="UP000000768">
    <property type="component" value="Chromosome 7"/>
</dbReference>
<dbReference type="AlphaFoldDB" id="A0A1B6PF69"/>
<dbReference type="EMBL" id="CM000766">
    <property type="protein sequence ID" value="KXG24267.1"/>
    <property type="molecule type" value="Genomic_DNA"/>
</dbReference>
<organism evidence="2 3">
    <name type="scientific">Sorghum bicolor</name>
    <name type="common">Sorghum</name>
    <name type="synonym">Sorghum vulgare</name>
    <dbReference type="NCBI Taxonomy" id="4558"/>
    <lineage>
        <taxon>Eukaryota</taxon>
        <taxon>Viridiplantae</taxon>
        <taxon>Streptophyta</taxon>
        <taxon>Embryophyta</taxon>
        <taxon>Tracheophyta</taxon>
        <taxon>Spermatophyta</taxon>
        <taxon>Magnoliopsida</taxon>
        <taxon>Liliopsida</taxon>
        <taxon>Poales</taxon>
        <taxon>Poaceae</taxon>
        <taxon>PACMAD clade</taxon>
        <taxon>Panicoideae</taxon>
        <taxon>Andropogonodae</taxon>
        <taxon>Andropogoneae</taxon>
        <taxon>Sorghinae</taxon>
        <taxon>Sorghum</taxon>
    </lineage>
</organism>
<feature type="compositionally biased region" description="Polar residues" evidence="1">
    <location>
        <begin position="35"/>
        <end position="53"/>
    </location>
</feature>
<dbReference type="InterPro" id="IPR039266">
    <property type="entry name" value="EN-1/SPM"/>
</dbReference>
<dbReference type="GO" id="GO:0032196">
    <property type="term" value="P:transposition"/>
    <property type="evidence" value="ECO:0007669"/>
    <property type="project" value="InterPro"/>
</dbReference>
<dbReference type="PANTHER" id="PTHR33157:SF5">
    <property type="entry name" value="OS09G0314100 PROTEIN"/>
    <property type="match status" value="1"/>
</dbReference>
<dbReference type="InParanoid" id="A0A1B6PF69"/>
<dbReference type="PANTHER" id="PTHR33157">
    <property type="entry name" value="AUTONOMOUS TRANSPOSABLE ELEMENT EN-1 MOSAIC PROTEIN-RELATED"/>
    <property type="match status" value="1"/>
</dbReference>
<reference evidence="3" key="2">
    <citation type="journal article" date="2018" name="Plant J.">
        <title>The Sorghum bicolor reference genome: improved assembly, gene annotations, a transcriptome atlas, and signatures of genome organization.</title>
        <authorList>
            <person name="McCormick R.F."/>
            <person name="Truong S.K."/>
            <person name="Sreedasyam A."/>
            <person name="Jenkins J."/>
            <person name="Shu S."/>
            <person name="Sims D."/>
            <person name="Kennedy M."/>
            <person name="Amirebrahimi M."/>
            <person name="Weers B.D."/>
            <person name="McKinley B."/>
            <person name="Mattison A."/>
            <person name="Morishige D.T."/>
            <person name="Grimwood J."/>
            <person name="Schmutz J."/>
            <person name="Mullet J.E."/>
        </authorList>
    </citation>
    <scope>NUCLEOTIDE SEQUENCE [LARGE SCALE GENOMIC DNA]</scope>
    <source>
        <strain evidence="3">cv. BTx623</strain>
    </source>
</reference>
<dbReference type="Gramene" id="KXG24267">
    <property type="protein sequence ID" value="KXG24267"/>
    <property type="gene ID" value="SORBI_3007G017000"/>
</dbReference>
<name>A0A1B6PF69_SORBI</name>